<dbReference type="Pfam" id="PF04542">
    <property type="entry name" value="Sigma70_r2"/>
    <property type="match status" value="1"/>
</dbReference>
<dbReference type="PROSITE" id="PS00715">
    <property type="entry name" value="SIGMA70_1"/>
    <property type="match status" value="1"/>
</dbReference>
<dbReference type="PANTHER" id="PTHR30603:SF60">
    <property type="entry name" value="RNA POLYMERASE SIGMA FACTOR RPOD"/>
    <property type="match status" value="1"/>
</dbReference>
<dbReference type="InterPro" id="IPR007630">
    <property type="entry name" value="RNA_pol_sigma70_r4"/>
</dbReference>
<evidence type="ECO:0000256" key="4">
    <source>
        <dbReference type="ARBA" id="ARBA00023125"/>
    </source>
</evidence>
<keyword evidence="1 6" id="KW-0963">Cytoplasm</keyword>
<dbReference type="InterPro" id="IPR007631">
    <property type="entry name" value="RNA_pol_sigma_70_non-ess"/>
</dbReference>
<keyword evidence="2 6" id="KW-0805">Transcription regulation</keyword>
<evidence type="ECO:0000256" key="7">
    <source>
        <dbReference type="SAM" id="MobiDB-lite"/>
    </source>
</evidence>
<dbReference type="InterPro" id="IPR014284">
    <property type="entry name" value="RNA_pol_sigma-70_dom"/>
</dbReference>
<feature type="short sequence motif" description="Interaction with polymerase core subunit RpoC" evidence="6">
    <location>
        <begin position="403"/>
        <end position="406"/>
    </location>
</feature>
<protein>
    <recommendedName>
        <fullName evidence="6">RNA polymerase sigma factor RpoD</fullName>
    </recommendedName>
    <alternativeName>
        <fullName evidence="6">Sigma-70</fullName>
    </alternativeName>
</protein>
<name>A0ABN6DER7_ERWRD</name>
<comment type="similarity">
    <text evidence="6">Belongs to the sigma-70 factor family. RpoD/SigA subfamily.</text>
</comment>
<feature type="region of interest" description="Sigma-70 factor domain-2" evidence="6">
    <location>
        <begin position="379"/>
        <end position="449"/>
    </location>
</feature>
<dbReference type="NCBIfam" id="TIGR02393">
    <property type="entry name" value="RpoD_Cterm"/>
    <property type="match status" value="1"/>
</dbReference>
<dbReference type="InterPro" id="IPR007624">
    <property type="entry name" value="RNA_pol_sigma70_r3"/>
</dbReference>
<proteinExistence type="inferred from homology"/>
<dbReference type="Gene3D" id="1.10.601.10">
    <property type="entry name" value="RNA Polymerase Primary Sigma Factor"/>
    <property type="match status" value="1"/>
</dbReference>
<dbReference type="InterPro" id="IPR028630">
    <property type="entry name" value="Sigma70_RpoD"/>
</dbReference>
<dbReference type="EMBL" id="AP024329">
    <property type="protein sequence ID" value="BCQ33278.1"/>
    <property type="molecule type" value="Genomic_DNA"/>
</dbReference>
<dbReference type="Pfam" id="PF03979">
    <property type="entry name" value="Sigma70_r1_1"/>
    <property type="match status" value="1"/>
</dbReference>
<dbReference type="InterPro" id="IPR007627">
    <property type="entry name" value="RNA_pol_sigma70_r2"/>
</dbReference>
<feature type="domain" description="RNA polymerase sigma-70" evidence="8">
    <location>
        <begin position="403"/>
        <end position="416"/>
    </location>
</feature>
<dbReference type="CDD" id="cd06171">
    <property type="entry name" value="Sigma70_r4"/>
    <property type="match status" value="1"/>
</dbReference>
<comment type="subcellular location">
    <subcellularLocation>
        <location evidence="6">Cytoplasm</location>
    </subcellularLocation>
</comment>
<dbReference type="RefSeq" id="WP_133843882.1">
    <property type="nucleotide sequence ID" value="NZ_AP024329.1"/>
</dbReference>
<dbReference type="SUPFAM" id="SSF88946">
    <property type="entry name" value="Sigma2 domain of RNA polymerase sigma factors"/>
    <property type="match status" value="1"/>
</dbReference>
<dbReference type="Proteomes" id="UP000677515">
    <property type="component" value="Chromosome"/>
</dbReference>
<dbReference type="Pfam" id="PF04539">
    <property type="entry name" value="Sigma70_r3"/>
    <property type="match status" value="1"/>
</dbReference>
<gene>
    <name evidence="6 10" type="primary">rpoD</name>
    <name evidence="10" type="ORF">ERHA53_06210</name>
</gene>
<dbReference type="InterPro" id="IPR050239">
    <property type="entry name" value="Sigma-70_RNA_pol_init_factors"/>
</dbReference>
<dbReference type="PRINTS" id="PR00046">
    <property type="entry name" value="SIGMA70FCT"/>
</dbReference>
<evidence type="ECO:0000256" key="5">
    <source>
        <dbReference type="ARBA" id="ARBA00023163"/>
    </source>
</evidence>
<evidence type="ECO:0000256" key="3">
    <source>
        <dbReference type="ARBA" id="ARBA00023082"/>
    </source>
</evidence>
<feature type="domain" description="RNA polymerase sigma-70" evidence="9">
    <location>
        <begin position="572"/>
        <end position="598"/>
    </location>
</feature>
<dbReference type="Gene3D" id="1.10.220.120">
    <property type="entry name" value="Sigma-70 factor, region 1.1"/>
    <property type="match status" value="1"/>
</dbReference>
<dbReference type="Pfam" id="PF04546">
    <property type="entry name" value="Sigma70_ner"/>
    <property type="match status" value="1"/>
</dbReference>
<comment type="function">
    <text evidence="6">Sigma factors are initiation factors that promote the attachment of RNA polymerase to specific initiation sites and are then released. This sigma factor is the primary sigma factor during exponential growth.</text>
</comment>
<evidence type="ECO:0000313" key="11">
    <source>
        <dbReference type="Proteomes" id="UP000677515"/>
    </source>
</evidence>
<dbReference type="InterPro" id="IPR007127">
    <property type="entry name" value="RNA_pol_sigma_70_r1_1"/>
</dbReference>
<dbReference type="NCBIfam" id="TIGR02937">
    <property type="entry name" value="sigma70-ECF"/>
    <property type="match status" value="1"/>
</dbReference>
<organism evidence="10 11">
    <name type="scientific">Erwinia rhapontici</name>
    <name type="common">Pectobacterium rhapontici</name>
    <dbReference type="NCBI Taxonomy" id="55212"/>
    <lineage>
        <taxon>Bacteria</taxon>
        <taxon>Pseudomonadati</taxon>
        <taxon>Pseudomonadota</taxon>
        <taxon>Gammaproteobacteria</taxon>
        <taxon>Enterobacterales</taxon>
        <taxon>Erwiniaceae</taxon>
        <taxon>Erwinia</taxon>
    </lineage>
</organism>
<dbReference type="NCBIfam" id="NF004208">
    <property type="entry name" value="PRK05658.1"/>
    <property type="match status" value="1"/>
</dbReference>
<dbReference type="InterPro" id="IPR000943">
    <property type="entry name" value="RNA_pol_sigma70"/>
</dbReference>
<feature type="compositionally biased region" description="Acidic residues" evidence="7">
    <location>
        <begin position="191"/>
        <end position="212"/>
    </location>
</feature>
<dbReference type="InterPro" id="IPR012760">
    <property type="entry name" value="RNA_pol_sigma_RpoD_C"/>
</dbReference>
<dbReference type="PROSITE" id="PS00716">
    <property type="entry name" value="SIGMA70_2"/>
    <property type="match status" value="1"/>
</dbReference>
<accession>A0ABN6DER7</accession>
<keyword evidence="3 6" id="KW-0731">Sigma factor</keyword>
<dbReference type="Gene3D" id="1.10.10.10">
    <property type="entry name" value="Winged helix-like DNA-binding domain superfamily/Winged helix DNA-binding domain"/>
    <property type="match status" value="2"/>
</dbReference>
<dbReference type="SUPFAM" id="SSF88659">
    <property type="entry name" value="Sigma3 and sigma4 domains of RNA polymerase sigma factors"/>
    <property type="match status" value="2"/>
</dbReference>
<dbReference type="Pfam" id="PF04545">
    <property type="entry name" value="Sigma70_r4"/>
    <property type="match status" value="1"/>
</dbReference>
<dbReference type="InterPro" id="IPR009042">
    <property type="entry name" value="RNA_pol_sigma70_r1_2"/>
</dbReference>
<evidence type="ECO:0000256" key="6">
    <source>
        <dbReference type="HAMAP-Rule" id="MF_00963"/>
    </source>
</evidence>
<feature type="DNA-binding region" description="H-T-H motif" evidence="6">
    <location>
        <begin position="573"/>
        <end position="592"/>
    </location>
</feature>
<dbReference type="PANTHER" id="PTHR30603">
    <property type="entry name" value="RNA POLYMERASE SIGMA FACTOR RPO"/>
    <property type="match status" value="1"/>
</dbReference>
<sequence length="613" mass="70140">MEQNPQSQLKLLVTRGKEQGYLTYAEVNDHLPEDIVDSDQIEDIIQMINDMGIQVVEEAPDADDLMLNENNNDTDEDAAEAAAQVLSSVESEIGRTTDPVRMYMREMGTVELLTREGEIDIAKRIEDGINQVQCSVAEYPEAITYLLEQYDRVEAGEARLSDLITGFVDPNAEAEIAPTATHVGSELSAEEREEEEEDEESDDDSADDDNSIDPELAREKFNDLRVQYETTRTVIKAKSRSHADAIAEIQNLSDVFKQFRLVPKQFDFLVNSMRTMMDRVRTQERLILKLCVEICKMPKKNFITLFTGNETSETWFKAALAMNKPWSEKLNDVSDDVHRSLTKLQQIEAETGLTIEQVKDINRRMSIGEAKARRAKKEMVEANLRLVISIAKKYTNRGLQFLDLIQEGNIGLMKAVDKFEYRRGYKFSTYATWWIRQAITRSIADQARTIRIPVHMIETINKLNRISRQMLQEMGREPTPEELAERMLMPEDKIRKVLKIAKEPISMETPIGDDEDSHLGDFIEDTTLELPLDSATSESLRSATHDVLAGLTAREAKVLRMRFGIDMNTDHTLEEVGKQFDVTRERIRQIEAKALRKLRHPSRSEVLRSFLDD</sequence>
<keyword evidence="11" id="KW-1185">Reference proteome</keyword>
<dbReference type="GeneID" id="99864926"/>
<reference evidence="10 11" key="1">
    <citation type="submission" date="2021-01" db="EMBL/GenBank/DDBJ databases">
        <title>Complete genome sequence of Erwinia rhapontici MAFF 311153.</title>
        <authorList>
            <person name="Morohoshi T."/>
            <person name="Someya N."/>
        </authorList>
    </citation>
    <scope>NUCLEOTIDE SEQUENCE [LARGE SCALE GENOMIC DNA]</scope>
    <source>
        <strain evidence="10 11">MAFF 311153</strain>
    </source>
</reference>
<dbReference type="Pfam" id="PF00140">
    <property type="entry name" value="Sigma70_r1_2"/>
    <property type="match status" value="1"/>
</dbReference>
<dbReference type="InterPro" id="IPR013324">
    <property type="entry name" value="RNA_pol_sigma_r3/r4-like"/>
</dbReference>
<feature type="region of interest" description="Sigma-70 factor domain-3" evidence="6">
    <location>
        <begin position="458"/>
        <end position="534"/>
    </location>
</feature>
<dbReference type="InterPro" id="IPR013325">
    <property type="entry name" value="RNA_pol_sigma_r2"/>
</dbReference>
<evidence type="ECO:0000259" key="8">
    <source>
        <dbReference type="PROSITE" id="PS00715"/>
    </source>
</evidence>
<dbReference type="InterPro" id="IPR036388">
    <property type="entry name" value="WH-like_DNA-bd_sf"/>
</dbReference>
<evidence type="ECO:0000256" key="1">
    <source>
        <dbReference type="ARBA" id="ARBA00022490"/>
    </source>
</evidence>
<dbReference type="InterPro" id="IPR042189">
    <property type="entry name" value="RNA_pol_sigma_70_r1_1_sf"/>
</dbReference>
<evidence type="ECO:0000256" key="2">
    <source>
        <dbReference type="ARBA" id="ARBA00023015"/>
    </source>
</evidence>
<dbReference type="HAMAP" id="MF_00963">
    <property type="entry name" value="Sigma70_RpoD_SigA"/>
    <property type="match status" value="1"/>
</dbReference>
<evidence type="ECO:0000259" key="9">
    <source>
        <dbReference type="PROSITE" id="PS00716"/>
    </source>
</evidence>
<keyword evidence="5 6" id="KW-0804">Transcription</keyword>
<keyword evidence="4 6" id="KW-0238">DNA-binding</keyword>
<feature type="region of interest" description="Disordered" evidence="7">
    <location>
        <begin position="176"/>
        <end position="214"/>
    </location>
</feature>
<comment type="subunit">
    <text evidence="6">Interacts transiently with the RNA polymerase catalytic core.</text>
</comment>
<feature type="region of interest" description="Sigma-70 factor domain-4" evidence="6">
    <location>
        <begin position="547"/>
        <end position="600"/>
    </location>
</feature>
<evidence type="ECO:0000313" key="10">
    <source>
        <dbReference type="EMBL" id="BCQ33278.1"/>
    </source>
</evidence>